<keyword evidence="4" id="KW-0998">Cell outer membrane</keyword>
<keyword evidence="3" id="KW-0472">Membrane</keyword>
<protein>
    <submittedName>
        <fullName evidence="7">RagB/SusD family nutrient uptake outer membrane protein</fullName>
    </submittedName>
</protein>
<dbReference type="Pfam" id="PF14322">
    <property type="entry name" value="SusD-like_3"/>
    <property type="match status" value="1"/>
</dbReference>
<name>A0A5J4SJ28_9ZZZZ</name>
<evidence type="ECO:0000313" key="7">
    <source>
        <dbReference type="EMBL" id="KAA6346264.1"/>
    </source>
</evidence>
<keyword evidence="2" id="KW-0732">Signal</keyword>
<evidence type="ECO:0000256" key="3">
    <source>
        <dbReference type="ARBA" id="ARBA00023136"/>
    </source>
</evidence>
<dbReference type="Pfam" id="PF07980">
    <property type="entry name" value="SusD_RagB"/>
    <property type="match status" value="1"/>
</dbReference>
<dbReference type="GO" id="GO:0009279">
    <property type="term" value="C:cell outer membrane"/>
    <property type="evidence" value="ECO:0007669"/>
    <property type="project" value="UniProtKB-SubCell"/>
</dbReference>
<dbReference type="EMBL" id="SNRY01000136">
    <property type="protein sequence ID" value="KAA6346264.1"/>
    <property type="molecule type" value="Genomic_DNA"/>
</dbReference>
<dbReference type="InterPro" id="IPR033985">
    <property type="entry name" value="SusD-like_N"/>
</dbReference>
<proteinExistence type="predicted"/>
<sequence>SLSVVAFYSCSDDNNPVDEIPQALLIQKDADAANYVKGIFKTQNAGSGYSFLLESATEATISFEGEDTDAGPSVSQFNITPGNYYVNWVWNRQFEAVAAANIAIETIGDIPAGAGEILSEYGKNTALGGAYFVRGLAYFYLVQLWGEVPLYVCTTYATGKSRAPVNAVYAQIEADLKQAEELLPEMTSVKSEPNKYAAAALLSKVYLTWATRTKDALDNIKLIKAISYADKVINSNQYILLSDITKNWGRYNKNGQEHIYTISYVLGEEGPNDGGNHQSHCAFPGFDVDPDTLPHISPSSIALYKRWDDADQRKEFSYTAHLRKPRTTKIYEFLPPDALPFFGKGIDRSFEDGPLVGSTERDMDRIELRYAEVLLIKAEALIEYNQKLEEARSLINEIRHRAYRVGAYADPSVTLTENDIDIPATTLDQNELRKALREERFNEFVYEQKRWLDLVRWHNLAETVKTVAIFPEYEETYDEGSFFARVQKHLKAKYAAVEANPTKYNLFPIPATAIETNPKLTQNPDYE</sequence>
<dbReference type="InterPro" id="IPR012944">
    <property type="entry name" value="SusD_RagB_dom"/>
</dbReference>
<evidence type="ECO:0000256" key="4">
    <source>
        <dbReference type="ARBA" id="ARBA00023237"/>
    </source>
</evidence>
<feature type="domain" description="SusD-like N-terminal" evidence="6">
    <location>
        <begin position="79"/>
        <end position="207"/>
    </location>
</feature>
<comment type="caution">
    <text evidence="7">The sequence shown here is derived from an EMBL/GenBank/DDBJ whole genome shotgun (WGS) entry which is preliminary data.</text>
</comment>
<evidence type="ECO:0000259" key="6">
    <source>
        <dbReference type="Pfam" id="PF14322"/>
    </source>
</evidence>
<feature type="domain" description="RagB/SusD" evidence="5">
    <location>
        <begin position="356"/>
        <end position="526"/>
    </location>
</feature>
<dbReference type="InterPro" id="IPR011990">
    <property type="entry name" value="TPR-like_helical_dom_sf"/>
</dbReference>
<dbReference type="SUPFAM" id="SSF48452">
    <property type="entry name" value="TPR-like"/>
    <property type="match status" value="1"/>
</dbReference>
<evidence type="ECO:0000259" key="5">
    <source>
        <dbReference type="Pfam" id="PF07980"/>
    </source>
</evidence>
<evidence type="ECO:0000256" key="1">
    <source>
        <dbReference type="ARBA" id="ARBA00004442"/>
    </source>
</evidence>
<reference evidence="7" key="1">
    <citation type="submission" date="2019-03" db="EMBL/GenBank/DDBJ databases">
        <title>Single cell metagenomics reveals metabolic interactions within the superorganism composed of flagellate Streblomastix strix and complex community of Bacteroidetes bacteria on its surface.</title>
        <authorList>
            <person name="Treitli S.C."/>
            <person name="Kolisko M."/>
            <person name="Husnik F."/>
            <person name="Keeling P."/>
            <person name="Hampl V."/>
        </authorList>
    </citation>
    <scope>NUCLEOTIDE SEQUENCE</scope>
    <source>
        <strain evidence="7">STM</strain>
    </source>
</reference>
<dbReference type="Gene3D" id="1.25.40.390">
    <property type="match status" value="1"/>
</dbReference>
<feature type="non-terminal residue" evidence="7">
    <location>
        <position position="1"/>
    </location>
</feature>
<evidence type="ECO:0000256" key="2">
    <source>
        <dbReference type="ARBA" id="ARBA00022729"/>
    </source>
</evidence>
<organism evidence="7">
    <name type="scientific">termite gut metagenome</name>
    <dbReference type="NCBI Taxonomy" id="433724"/>
    <lineage>
        <taxon>unclassified sequences</taxon>
        <taxon>metagenomes</taxon>
        <taxon>organismal metagenomes</taxon>
    </lineage>
</organism>
<gene>
    <name evidence="7" type="ORF">EZS27_006189</name>
</gene>
<dbReference type="AlphaFoldDB" id="A0A5J4SJ28"/>
<comment type="subcellular location">
    <subcellularLocation>
        <location evidence="1">Cell outer membrane</location>
    </subcellularLocation>
</comment>
<accession>A0A5J4SJ28</accession>